<evidence type="ECO:0000313" key="1">
    <source>
        <dbReference type="EMBL" id="MDO2409913.1"/>
    </source>
</evidence>
<dbReference type="Pfam" id="PF14281">
    <property type="entry name" value="PDDEXK_4"/>
    <property type="match status" value="1"/>
</dbReference>
<reference evidence="1 2" key="1">
    <citation type="submission" date="2023-06" db="EMBL/GenBank/DDBJ databases">
        <title>Campylobacter magnum sp. nov., isolated from cecal contents of domestic pigs (Sus scrofa domesticus).</title>
        <authorList>
            <person name="Papic B."/>
            <person name="Gruntar I."/>
        </authorList>
    </citation>
    <scope>NUCLEOTIDE SEQUENCE [LARGE SCALE GENOMIC DNA]</scope>
    <source>
        <strain evidence="2">34484-21</strain>
    </source>
</reference>
<comment type="caution">
    <text evidence="1">The sequence shown here is derived from an EMBL/GenBank/DDBJ whole genome shotgun (WGS) entry which is preliminary data.</text>
</comment>
<dbReference type="RefSeq" id="WP_302244686.1">
    <property type="nucleotide sequence ID" value="NZ_JAULJQ010000009.1"/>
</dbReference>
<accession>A0ABT8TAC0</accession>
<organism evidence="1 2">
    <name type="scientific">Campylobacter magnus</name>
    <dbReference type="NCBI Taxonomy" id="3026462"/>
    <lineage>
        <taxon>Bacteria</taxon>
        <taxon>Pseudomonadati</taxon>
        <taxon>Campylobacterota</taxon>
        <taxon>Epsilonproteobacteria</taxon>
        <taxon>Campylobacterales</taxon>
        <taxon>Campylobacteraceae</taxon>
        <taxon>Campylobacter</taxon>
    </lineage>
</organism>
<name>A0ABT8TAC0_9BACT</name>
<sequence length="429" mass="51038">MSENIKDYKKFLEEFKIAFAKHEKRCEERRRRGIHDLNIFDVLETKEVKHSRFLAALLDPDGLHYQNDLFLREFVDICELKDFDFDTSSAKVYREYNNIDIYITDGDKHIIIENKLWTSDHDEQIARYIQAIVDEQDEQDEIYERILVLYLTPFDGEIKELGGIAQINENYLLTDENYNSIKVSYKHISYQKEILEWISKIKLEIANLIDLSVIISQYEKLVKNLTNQGEKMENKEIFSLIQENHSICIDIVENFEKASRDIINDFIKNHLYPKIEAKIQGSDFLLEEFNEYYEDYGCIIKIKHKKYTQGHFLYFVLQTHSHFSMLEWGLINSKNKLNRSESKLTELIENILNSGKYEKIKAIKGAEGEWACAKKIDDFSNNLVLKLIEYKNNNEFDKKAEWLADYLCEHLFELKDEIIEFNKKLKKHN</sequence>
<dbReference type="InterPro" id="IPR029470">
    <property type="entry name" value="PDDEXK_4"/>
</dbReference>
<dbReference type="Proteomes" id="UP001171111">
    <property type="component" value="Unassembled WGS sequence"/>
</dbReference>
<dbReference type="EMBL" id="JAULJQ010000009">
    <property type="protein sequence ID" value="MDO2409913.1"/>
    <property type="molecule type" value="Genomic_DNA"/>
</dbReference>
<keyword evidence="2" id="KW-1185">Reference proteome</keyword>
<gene>
    <name evidence="1" type="ORF">Q2362_07380</name>
</gene>
<proteinExistence type="predicted"/>
<protein>
    <submittedName>
        <fullName evidence="1">PD-(D/E)XK nuclease family protein</fullName>
    </submittedName>
</protein>
<evidence type="ECO:0000313" key="2">
    <source>
        <dbReference type="Proteomes" id="UP001171111"/>
    </source>
</evidence>